<dbReference type="InterPro" id="IPR009907">
    <property type="entry name" value="RpoY"/>
</dbReference>
<reference evidence="6 7" key="1">
    <citation type="submission" date="2009-08" db="EMBL/GenBank/DDBJ databases">
        <authorList>
            <person name="Muzny D."/>
            <person name="Qin X."/>
            <person name="Deng J."/>
            <person name="Jiang H."/>
            <person name="Liu Y."/>
            <person name="Qu J."/>
            <person name="Song X.-Z."/>
            <person name="Zhang L."/>
            <person name="Thornton R."/>
            <person name="Coyle M."/>
            <person name="Francisco L."/>
            <person name="Jackson L."/>
            <person name="Javaid M."/>
            <person name="Korchina V."/>
            <person name="Kovar C."/>
            <person name="Mata R."/>
            <person name="Mathew T."/>
            <person name="Ngo R."/>
            <person name="Nguyen L."/>
            <person name="Nguyen N."/>
            <person name="Okwuonu G."/>
            <person name="Ongeri F."/>
            <person name="Pham C."/>
            <person name="Simmons D."/>
            <person name="Wilczek-Boney K."/>
            <person name="Hale W."/>
            <person name="Jakkamsetti A."/>
            <person name="Pham P."/>
            <person name="Ruth R."/>
            <person name="San Lucas F."/>
            <person name="Warren J."/>
            <person name="Zhang J."/>
            <person name="Zhao Z."/>
            <person name="Zhou C."/>
            <person name="Zhu D."/>
            <person name="Lee S."/>
            <person name="Bess C."/>
            <person name="Blankenburg K."/>
            <person name="Forbes L."/>
            <person name="Fu Q."/>
            <person name="Gubbala S."/>
            <person name="Hirani K."/>
            <person name="Jayaseelan J.C."/>
            <person name="Lara F."/>
            <person name="Munidasa M."/>
            <person name="Palculict T."/>
            <person name="Patil S."/>
            <person name="Pu L.-L."/>
            <person name="Saada N."/>
            <person name="Tang L."/>
            <person name="Weissenberger G."/>
            <person name="Zhu Y."/>
            <person name="Hemphill L."/>
            <person name="Shang Y."/>
            <person name="Youmans B."/>
            <person name="Ayvaz T."/>
            <person name="Ross M."/>
            <person name="Santibanez J."/>
            <person name="Aqrawi P."/>
            <person name="Gross S."/>
            <person name="Joshi V."/>
            <person name="Fowler G."/>
            <person name="Nazareth L."/>
            <person name="Reid J."/>
            <person name="Worley K."/>
            <person name="Petrosino J."/>
            <person name="Highlander S."/>
            <person name="Gibbs R."/>
        </authorList>
    </citation>
    <scope>NUCLEOTIDE SEQUENCE [LARGE SCALE GENOMIC DNA]</scope>
    <source>
        <strain evidence="6 7">ATCC 49175</strain>
    </source>
</reference>
<evidence type="ECO:0000256" key="2">
    <source>
        <dbReference type="ARBA" id="ARBA00022679"/>
    </source>
</evidence>
<evidence type="ECO:0000256" key="1">
    <source>
        <dbReference type="ARBA" id="ARBA00022478"/>
    </source>
</evidence>
<dbReference type="STRING" id="638301.HMPREF0444_0455"/>
<comment type="similarity">
    <text evidence="5">Belongs to the RNA polymerase subunit epsilon family.</text>
</comment>
<dbReference type="GO" id="GO:0000428">
    <property type="term" value="C:DNA-directed RNA polymerase complex"/>
    <property type="evidence" value="ECO:0007669"/>
    <property type="project" value="UniProtKB-KW"/>
</dbReference>
<keyword evidence="7" id="KW-1185">Reference proteome</keyword>
<dbReference type="GO" id="GO:0006351">
    <property type="term" value="P:DNA-templated transcription"/>
    <property type="evidence" value="ECO:0007669"/>
    <property type="project" value="UniProtKB-UniRule"/>
</dbReference>
<dbReference type="GO" id="GO:0003677">
    <property type="term" value="F:DNA binding"/>
    <property type="evidence" value="ECO:0007669"/>
    <property type="project" value="UniProtKB-UniRule"/>
</dbReference>
<dbReference type="GO" id="GO:0003899">
    <property type="term" value="F:DNA-directed RNA polymerase activity"/>
    <property type="evidence" value="ECO:0007669"/>
    <property type="project" value="UniProtKB-UniRule"/>
</dbReference>
<comment type="caution">
    <text evidence="6">The sequence shown here is derived from an EMBL/GenBank/DDBJ whole genome shotgun (WGS) entry which is preliminary data.</text>
</comment>
<dbReference type="RefSeq" id="WP_005605573.1">
    <property type="nucleotide sequence ID" value="NZ_CP102283.1"/>
</dbReference>
<dbReference type="GeneID" id="78413213"/>
<dbReference type="Proteomes" id="UP000005926">
    <property type="component" value="Unassembled WGS sequence"/>
</dbReference>
<evidence type="ECO:0000256" key="3">
    <source>
        <dbReference type="ARBA" id="ARBA00022695"/>
    </source>
</evidence>
<dbReference type="Gene3D" id="3.10.20.730">
    <property type="entry name" value="RNAP, epsilon subunit-like"/>
    <property type="match status" value="1"/>
</dbReference>
<gene>
    <name evidence="5" type="primary">rpoY</name>
    <name evidence="6" type="ORF">HMPREF0444_0455</name>
</gene>
<evidence type="ECO:0000256" key="5">
    <source>
        <dbReference type="HAMAP-Rule" id="MF_01553"/>
    </source>
</evidence>
<name>C8NEW0_9LACT</name>
<dbReference type="AlphaFoldDB" id="C8NEW0"/>
<accession>C8NEW0</accession>
<keyword evidence="4 5" id="KW-0804">Transcription</keyword>
<evidence type="ECO:0000313" key="6">
    <source>
        <dbReference type="EMBL" id="EEW37814.1"/>
    </source>
</evidence>
<dbReference type="EC" id="2.7.7.6" evidence="5"/>
<comment type="subunit">
    <text evidence="5">RNAP is composed of a core of 2 alpha, a beta and a beta' subunit. The core is associated with a delta subunit, and at least one of epsilon or omega. When a sigma factor is associated with the core the holoenzyme is formed, which can initiate transcription.</text>
</comment>
<sequence length="71" mass="8541">MIFKITYQPTKTEAPRRENTEALYIEASDKVEARRLVDENTEYNVEFIQELDEKHLAYEKQNPEFKLTVFK</sequence>
<keyword evidence="1 5" id="KW-0240">DNA-directed RNA polymerase</keyword>
<keyword evidence="2 5" id="KW-0808">Transferase</keyword>
<dbReference type="HAMAP" id="MF_01553">
    <property type="entry name" value="RNApol_bact_RpoY"/>
    <property type="match status" value="1"/>
</dbReference>
<organism evidence="6 7">
    <name type="scientific">Granulicatella adiacens ATCC 49175</name>
    <dbReference type="NCBI Taxonomy" id="638301"/>
    <lineage>
        <taxon>Bacteria</taxon>
        <taxon>Bacillati</taxon>
        <taxon>Bacillota</taxon>
        <taxon>Bacilli</taxon>
        <taxon>Lactobacillales</taxon>
        <taxon>Carnobacteriaceae</taxon>
        <taxon>Granulicatella</taxon>
    </lineage>
</organism>
<dbReference type="EMBL" id="ACKZ01000011">
    <property type="protein sequence ID" value="EEW37814.1"/>
    <property type="molecule type" value="Genomic_DNA"/>
</dbReference>
<comment type="function">
    <text evidence="5">A non-essential component of RNA polymerase (RNAP).</text>
</comment>
<dbReference type="NCBIfam" id="NF010188">
    <property type="entry name" value="PRK13667.1"/>
    <property type="match status" value="1"/>
</dbReference>
<protein>
    <recommendedName>
        <fullName evidence="5">DNA-directed RNA polymerase subunit epsilon</fullName>
        <shortName evidence="5">RNAP epsilon subunit</shortName>
        <ecNumber evidence="5">2.7.7.6</ecNumber>
    </recommendedName>
    <alternativeName>
        <fullName evidence="5">RNA polymerase epsilon subunit</fullName>
    </alternativeName>
    <alternativeName>
        <fullName evidence="5">Transcriptase subunit epsilon</fullName>
    </alternativeName>
</protein>
<dbReference type="Pfam" id="PF07288">
    <property type="entry name" value="RpoY"/>
    <property type="match status" value="1"/>
</dbReference>
<evidence type="ECO:0000256" key="4">
    <source>
        <dbReference type="ARBA" id="ARBA00023163"/>
    </source>
</evidence>
<proteinExistence type="inferred from homology"/>
<keyword evidence="3 5" id="KW-0548">Nucleotidyltransferase</keyword>
<evidence type="ECO:0000313" key="7">
    <source>
        <dbReference type="Proteomes" id="UP000005926"/>
    </source>
</evidence>
<dbReference type="eggNOG" id="COG5503">
    <property type="taxonomic scope" value="Bacteria"/>
</dbReference>
<comment type="catalytic activity">
    <reaction evidence="5">
        <text>RNA(n) + a ribonucleoside 5'-triphosphate = RNA(n+1) + diphosphate</text>
        <dbReference type="Rhea" id="RHEA:21248"/>
        <dbReference type="Rhea" id="RHEA-COMP:14527"/>
        <dbReference type="Rhea" id="RHEA-COMP:17342"/>
        <dbReference type="ChEBI" id="CHEBI:33019"/>
        <dbReference type="ChEBI" id="CHEBI:61557"/>
        <dbReference type="ChEBI" id="CHEBI:140395"/>
        <dbReference type="EC" id="2.7.7.6"/>
    </reaction>
</comment>
<dbReference type="HOGENOM" id="CLU_187518_0_0_9"/>